<feature type="transmembrane region" description="Helical" evidence="1">
    <location>
        <begin position="93"/>
        <end position="114"/>
    </location>
</feature>
<dbReference type="PANTHER" id="PTHR42709">
    <property type="entry name" value="ALKALINE PHOSPHATASE LIKE PROTEIN"/>
    <property type="match status" value="1"/>
</dbReference>
<keyword evidence="1" id="KW-1133">Transmembrane helix</keyword>
<evidence type="ECO:0000256" key="1">
    <source>
        <dbReference type="SAM" id="Phobius"/>
    </source>
</evidence>
<name>A0AB39HCE5_9VIBR</name>
<keyword evidence="1" id="KW-0812">Transmembrane</keyword>
<reference evidence="2" key="1">
    <citation type="submission" date="2024-07" db="EMBL/GenBank/DDBJ databases">
        <title>Genome Analysis of a Potential Novel Vibrio Species Secreting pH- and Thermo-stable Alginate Lyase and its Application in Producing Alginate Oligosaccharides.</title>
        <authorList>
            <person name="Huang H."/>
            <person name="Bao K."/>
        </authorList>
    </citation>
    <scope>NUCLEOTIDE SEQUENCE</scope>
    <source>
        <strain evidence="2">HB236076</strain>
    </source>
</reference>
<dbReference type="EMBL" id="CP162601">
    <property type="protein sequence ID" value="XDK24748.1"/>
    <property type="molecule type" value="Genomic_DNA"/>
</dbReference>
<dbReference type="AlphaFoldDB" id="A0AB39HCE5"/>
<organism evidence="2">
    <name type="scientific">Vibrio sp. HB236076</name>
    <dbReference type="NCBI Taxonomy" id="3232307"/>
    <lineage>
        <taxon>Bacteria</taxon>
        <taxon>Pseudomonadati</taxon>
        <taxon>Pseudomonadota</taxon>
        <taxon>Gammaproteobacteria</taxon>
        <taxon>Vibrionales</taxon>
        <taxon>Vibrionaceae</taxon>
        <taxon>Vibrio</taxon>
    </lineage>
</organism>
<dbReference type="PANTHER" id="PTHR42709:SF4">
    <property type="entry name" value="INNER MEMBRANE PROTEIN YQAA"/>
    <property type="match status" value="1"/>
</dbReference>
<sequence>MLDELAQWWPWSPLVWLFVSGFLSSTLLPGGSELSLWVLLGNDDYSVLSLLLVATSGNTLGGMVNYLIGYFFPYSHQKTKASRAWDWVHRYGVWSLLLSWLPLVGDPLCLIAGWLRLPVFYSVIAIALGKAMRYGVIIASY</sequence>
<dbReference type="InterPro" id="IPR051311">
    <property type="entry name" value="DedA_domain"/>
</dbReference>
<feature type="transmembrane region" description="Helical" evidence="1">
    <location>
        <begin position="9"/>
        <end position="28"/>
    </location>
</feature>
<evidence type="ECO:0000313" key="2">
    <source>
        <dbReference type="EMBL" id="XDK24748.1"/>
    </source>
</evidence>
<accession>A0AB39HCE5</accession>
<dbReference type="KEGG" id="vih:AB0763_11180"/>
<keyword evidence="1" id="KW-0472">Membrane</keyword>
<proteinExistence type="predicted"/>
<feature type="transmembrane region" description="Helical" evidence="1">
    <location>
        <begin position="48"/>
        <end position="72"/>
    </location>
</feature>
<protein>
    <submittedName>
        <fullName evidence="2">YqaA family protein</fullName>
    </submittedName>
</protein>
<gene>
    <name evidence="2" type="ORF">AB0763_11180</name>
</gene>
<feature type="transmembrane region" description="Helical" evidence="1">
    <location>
        <begin position="120"/>
        <end position="139"/>
    </location>
</feature>
<dbReference type="RefSeq" id="WP_306100607.1">
    <property type="nucleotide sequence ID" value="NZ_CP162601.1"/>
</dbReference>